<accession>A0ABT7K1Q5</accession>
<comment type="caution">
    <text evidence="3">The sequence shown here is derived from an EMBL/GenBank/DDBJ whole genome shotgun (WGS) entry which is preliminary data.</text>
</comment>
<protein>
    <submittedName>
        <fullName evidence="3">SMP-30/gluconolactonase/LRE family protein</fullName>
    </submittedName>
</protein>
<sequence>MPIETRQIAEGLAWPESPRWRDHVLYISDVHNFRIAKLFSDGRVETLCKVDGRPAGMDFTADGKLLLATGIGRQLFGVDPVTGAMEIKTSLPAAEKSYLNDLVVHPNGWAWFGDTGFRFGLDTPEKSGCLWAYHPQKGLKQAATGIFFPNGLVVSADGATLYVAETFGKRISAFDIDADGNLTNRRIHAQLRGEPDGLSLDAEGCLWVPFLFLGEFARIAPDGSEVEAIAFPGMNAIACIGGGQDRKTLFLCVCRADRSDPQKPILDGEIHITTPRSPGVGYPCEKICLSPKNIFFFT</sequence>
<proteinExistence type="predicted"/>
<feature type="domain" description="SMP-30/Gluconolactonase/LRE-like region" evidence="2">
    <location>
        <begin position="14"/>
        <end position="252"/>
    </location>
</feature>
<dbReference type="InterPro" id="IPR051262">
    <property type="entry name" value="SMP-30/CGR1_Lactonase"/>
</dbReference>
<gene>
    <name evidence="3" type="ORF">PY649_26835</name>
</gene>
<dbReference type="EMBL" id="JARFYM010000030">
    <property type="protein sequence ID" value="MDL2402517.1"/>
    <property type="molecule type" value="Genomic_DNA"/>
</dbReference>
<evidence type="ECO:0000313" key="4">
    <source>
        <dbReference type="Proteomes" id="UP001172645"/>
    </source>
</evidence>
<name>A0ABT7K1Q5_9HYPH</name>
<dbReference type="InterPro" id="IPR011042">
    <property type="entry name" value="6-blade_b-propeller_TolB-like"/>
</dbReference>
<dbReference type="PANTHER" id="PTHR47572">
    <property type="entry name" value="LIPOPROTEIN-RELATED"/>
    <property type="match status" value="1"/>
</dbReference>
<organism evidence="3 4">
    <name type="scientific">Rhizobium mayense</name>
    <dbReference type="NCBI Taxonomy" id="1312184"/>
    <lineage>
        <taxon>Bacteria</taxon>
        <taxon>Pseudomonadati</taxon>
        <taxon>Pseudomonadota</taxon>
        <taxon>Alphaproteobacteria</taxon>
        <taxon>Hyphomicrobiales</taxon>
        <taxon>Rhizobiaceae</taxon>
        <taxon>Rhizobium/Agrobacterium group</taxon>
        <taxon>Rhizobium</taxon>
    </lineage>
</organism>
<dbReference type="PANTHER" id="PTHR47572:SF4">
    <property type="entry name" value="LACTONASE DRP35"/>
    <property type="match status" value="1"/>
</dbReference>
<dbReference type="Pfam" id="PF08450">
    <property type="entry name" value="SGL"/>
    <property type="match status" value="1"/>
</dbReference>
<evidence type="ECO:0000256" key="1">
    <source>
        <dbReference type="ARBA" id="ARBA00022801"/>
    </source>
</evidence>
<dbReference type="InterPro" id="IPR013658">
    <property type="entry name" value="SGL"/>
</dbReference>
<dbReference type="Proteomes" id="UP001172645">
    <property type="component" value="Unassembled WGS sequence"/>
</dbReference>
<evidence type="ECO:0000313" key="3">
    <source>
        <dbReference type="EMBL" id="MDL2402517.1"/>
    </source>
</evidence>
<dbReference type="SUPFAM" id="SSF63829">
    <property type="entry name" value="Calcium-dependent phosphotriesterase"/>
    <property type="match status" value="1"/>
</dbReference>
<reference evidence="3" key="1">
    <citation type="submission" date="2023-06" db="EMBL/GenBank/DDBJ databases">
        <title>Phylogenetic Diversity of Rhizobium strains.</title>
        <authorList>
            <person name="Moura F.T."/>
            <person name="Helene L.C.F."/>
            <person name="Hungria M."/>
        </authorList>
    </citation>
    <scope>NUCLEOTIDE SEQUENCE</scope>
    <source>
        <strain evidence="3">CCGE526</strain>
    </source>
</reference>
<keyword evidence="1" id="KW-0378">Hydrolase</keyword>
<dbReference type="Gene3D" id="2.120.10.30">
    <property type="entry name" value="TolB, C-terminal domain"/>
    <property type="match status" value="1"/>
</dbReference>
<dbReference type="RefSeq" id="WP_285871910.1">
    <property type="nucleotide sequence ID" value="NZ_JARFYM010000030.1"/>
</dbReference>
<keyword evidence="4" id="KW-1185">Reference proteome</keyword>
<evidence type="ECO:0000259" key="2">
    <source>
        <dbReference type="Pfam" id="PF08450"/>
    </source>
</evidence>